<dbReference type="Proteomes" id="UP001060085">
    <property type="component" value="Linkage Group LG01"/>
</dbReference>
<comment type="caution">
    <text evidence="1">The sequence shown here is derived from an EMBL/GenBank/DDBJ whole genome shotgun (WGS) entry which is preliminary data.</text>
</comment>
<accession>A0ACC0CD16</accession>
<protein>
    <submittedName>
        <fullName evidence="1">Uncharacterized protein</fullName>
    </submittedName>
</protein>
<dbReference type="EMBL" id="CM044701">
    <property type="protein sequence ID" value="KAI5682663.1"/>
    <property type="molecule type" value="Genomic_DNA"/>
</dbReference>
<gene>
    <name evidence="1" type="ORF">M9H77_03891</name>
</gene>
<evidence type="ECO:0000313" key="2">
    <source>
        <dbReference type="Proteomes" id="UP001060085"/>
    </source>
</evidence>
<keyword evidence="2" id="KW-1185">Reference proteome</keyword>
<sequence length="106" mass="11762">MLGRFTFDLDPVDRGRSTVGGLDPRRGYFLIGWVKRGSLAMVAQGALVDLLVLLVLEIAGRLTAKVTLMRGTLEAQHQIMTQQRWVESANRPVRNPAATEDSSKRI</sequence>
<reference evidence="2" key="1">
    <citation type="journal article" date="2023" name="Nat. Plants">
        <title>Single-cell RNA sequencing provides a high-resolution roadmap for understanding the multicellular compartmentation of specialized metabolism.</title>
        <authorList>
            <person name="Sun S."/>
            <person name="Shen X."/>
            <person name="Li Y."/>
            <person name="Li Y."/>
            <person name="Wang S."/>
            <person name="Li R."/>
            <person name="Zhang H."/>
            <person name="Shen G."/>
            <person name="Guo B."/>
            <person name="Wei J."/>
            <person name="Xu J."/>
            <person name="St-Pierre B."/>
            <person name="Chen S."/>
            <person name="Sun C."/>
        </authorList>
    </citation>
    <scope>NUCLEOTIDE SEQUENCE [LARGE SCALE GENOMIC DNA]</scope>
</reference>
<evidence type="ECO:0000313" key="1">
    <source>
        <dbReference type="EMBL" id="KAI5682663.1"/>
    </source>
</evidence>
<proteinExistence type="predicted"/>
<name>A0ACC0CD16_CATRO</name>
<organism evidence="1 2">
    <name type="scientific">Catharanthus roseus</name>
    <name type="common">Madagascar periwinkle</name>
    <name type="synonym">Vinca rosea</name>
    <dbReference type="NCBI Taxonomy" id="4058"/>
    <lineage>
        <taxon>Eukaryota</taxon>
        <taxon>Viridiplantae</taxon>
        <taxon>Streptophyta</taxon>
        <taxon>Embryophyta</taxon>
        <taxon>Tracheophyta</taxon>
        <taxon>Spermatophyta</taxon>
        <taxon>Magnoliopsida</taxon>
        <taxon>eudicotyledons</taxon>
        <taxon>Gunneridae</taxon>
        <taxon>Pentapetalae</taxon>
        <taxon>asterids</taxon>
        <taxon>lamiids</taxon>
        <taxon>Gentianales</taxon>
        <taxon>Apocynaceae</taxon>
        <taxon>Rauvolfioideae</taxon>
        <taxon>Vinceae</taxon>
        <taxon>Catharanthinae</taxon>
        <taxon>Catharanthus</taxon>
    </lineage>
</organism>